<dbReference type="Proteomes" id="UP001168363">
    <property type="component" value="Unassembled WGS sequence"/>
</dbReference>
<sequence>MPTRTDRPPAPLLALAAVTLALVLVTSGLVVAGWASRLGGPAAQESPADGVPGDVQVVSGGEHDAAVFEVGDGWVLRPRGTSLFYTDAEGRISAGLDGAAVFRDGACTAGEGASNRAFAGFGRPSRLPARRTSRLLAQQWRDALAHDARTGTTHEAGALRTREVELDDGSTAVRTDVGLGIVEPSACEAARVRASVVSLDTGRWTSSVVLVRDLGVPDALDGAAAERLLASLRPTAR</sequence>
<dbReference type="Pfam" id="PF26056">
    <property type="entry name" value="DUF8017"/>
    <property type="match status" value="1"/>
</dbReference>
<dbReference type="EMBL" id="JAULSC010000020">
    <property type="protein sequence ID" value="MDO3397388.1"/>
    <property type="molecule type" value="Genomic_DNA"/>
</dbReference>
<proteinExistence type="predicted"/>
<dbReference type="InterPro" id="IPR058330">
    <property type="entry name" value="DUF8017"/>
</dbReference>
<evidence type="ECO:0000259" key="1">
    <source>
        <dbReference type="Pfam" id="PF26056"/>
    </source>
</evidence>
<feature type="domain" description="DUF8017" evidence="1">
    <location>
        <begin position="51"/>
        <end position="235"/>
    </location>
</feature>
<protein>
    <recommendedName>
        <fullName evidence="1">DUF8017 domain-containing protein</fullName>
    </recommendedName>
</protein>
<organism evidence="2 3">
    <name type="scientific">Nocardioides cremeus</name>
    <dbReference type="NCBI Taxonomy" id="3058044"/>
    <lineage>
        <taxon>Bacteria</taxon>
        <taxon>Bacillati</taxon>
        <taxon>Actinomycetota</taxon>
        <taxon>Actinomycetes</taxon>
        <taxon>Propionibacteriales</taxon>
        <taxon>Nocardioidaceae</taxon>
        <taxon>Nocardioides</taxon>
    </lineage>
</organism>
<evidence type="ECO:0000313" key="3">
    <source>
        <dbReference type="Proteomes" id="UP001168363"/>
    </source>
</evidence>
<evidence type="ECO:0000313" key="2">
    <source>
        <dbReference type="EMBL" id="MDO3397388.1"/>
    </source>
</evidence>
<reference evidence="2" key="1">
    <citation type="submission" date="2023-06" db="EMBL/GenBank/DDBJ databases">
        <title>Genome sequence of Nocardioides sp. SOB44.</title>
        <authorList>
            <person name="Zhang G."/>
        </authorList>
    </citation>
    <scope>NUCLEOTIDE SEQUENCE</scope>
    <source>
        <strain evidence="2">SOB44</strain>
    </source>
</reference>
<dbReference type="RefSeq" id="WP_302709559.1">
    <property type="nucleotide sequence ID" value="NZ_JAULSC010000020.1"/>
</dbReference>
<keyword evidence="3" id="KW-1185">Reference proteome</keyword>
<accession>A0ABT8TTV6</accession>
<gene>
    <name evidence="2" type="ORF">QWJ41_16805</name>
</gene>
<comment type="caution">
    <text evidence="2">The sequence shown here is derived from an EMBL/GenBank/DDBJ whole genome shotgun (WGS) entry which is preliminary data.</text>
</comment>
<name>A0ABT8TTV6_9ACTN</name>